<organism evidence="1 2">
    <name type="scientific">Ensete ventricosum</name>
    <name type="common">Abyssinian banana</name>
    <name type="synonym">Musa ensete</name>
    <dbReference type="NCBI Taxonomy" id="4639"/>
    <lineage>
        <taxon>Eukaryota</taxon>
        <taxon>Viridiplantae</taxon>
        <taxon>Streptophyta</taxon>
        <taxon>Embryophyta</taxon>
        <taxon>Tracheophyta</taxon>
        <taxon>Spermatophyta</taxon>
        <taxon>Magnoliopsida</taxon>
        <taxon>Liliopsida</taxon>
        <taxon>Zingiberales</taxon>
        <taxon>Musaceae</taxon>
        <taxon>Ensete</taxon>
    </lineage>
</organism>
<gene>
    <name evidence="1" type="ORF">B296_00046238</name>
</gene>
<name>A0A426XKV7_ENSVE</name>
<dbReference type="EMBL" id="AMZH03019670">
    <property type="protein sequence ID" value="RRT40071.1"/>
    <property type="molecule type" value="Genomic_DNA"/>
</dbReference>
<evidence type="ECO:0000313" key="2">
    <source>
        <dbReference type="Proteomes" id="UP000287651"/>
    </source>
</evidence>
<dbReference type="Proteomes" id="UP000287651">
    <property type="component" value="Unassembled WGS sequence"/>
</dbReference>
<dbReference type="AlphaFoldDB" id="A0A426XKV7"/>
<evidence type="ECO:0000313" key="1">
    <source>
        <dbReference type="EMBL" id="RRT40071.1"/>
    </source>
</evidence>
<accession>A0A426XKV7</accession>
<proteinExistence type="predicted"/>
<reference evidence="1 2" key="1">
    <citation type="journal article" date="2014" name="Agronomy (Basel)">
        <title>A Draft Genome Sequence for Ensete ventricosum, the Drought-Tolerant Tree Against Hunger.</title>
        <authorList>
            <person name="Harrison J."/>
            <person name="Moore K.A."/>
            <person name="Paszkiewicz K."/>
            <person name="Jones T."/>
            <person name="Grant M."/>
            <person name="Ambacheew D."/>
            <person name="Muzemil S."/>
            <person name="Studholme D.J."/>
        </authorList>
    </citation>
    <scope>NUCLEOTIDE SEQUENCE [LARGE SCALE GENOMIC DNA]</scope>
</reference>
<sequence>MLASDCACWRLPLQGALALVGRPLKGGLGSSRLPLATDLAVGGQPYMGAWPWSATLAEGLAIRIEKMKEVKRPPL</sequence>
<comment type="caution">
    <text evidence="1">The sequence shown here is derived from an EMBL/GenBank/DDBJ whole genome shotgun (WGS) entry which is preliminary data.</text>
</comment>
<protein>
    <submittedName>
        <fullName evidence="1">Uncharacterized protein</fullName>
    </submittedName>
</protein>